<accession>A0A849AG47</accession>
<dbReference type="RefSeq" id="WP_171152444.1">
    <property type="nucleotide sequence ID" value="NZ_JABENB010000001.1"/>
</dbReference>
<dbReference type="Proteomes" id="UP000557772">
    <property type="component" value="Unassembled WGS sequence"/>
</dbReference>
<sequence>MSLIGQPRIRRMVVHRGRVVLDWPDGATARTGQDLVDRTAPFTTHRAPREHDTILRQLADTVGGAATLDQLPGRPLTALPPAPAEVAGAAALLADVAGVWFPDEAAIALRTGLVLAVRRDPALVTDYSPELLAASTCWAVGHANGLLGPRRAATQRDVLGRLGIDGYVSQQGHRVAAAVRPFGMPEPLSPWSTFGRPEQSVLRLLRLGRPGLLVSSVRHQLIELRDQARAERARFLG</sequence>
<dbReference type="AlphaFoldDB" id="A0A849AG47"/>
<evidence type="ECO:0000313" key="1">
    <source>
        <dbReference type="EMBL" id="NNG38546.1"/>
    </source>
</evidence>
<organism evidence="1 2">
    <name type="scientific">Flexivirga aerilata</name>
    <dbReference type="NCBI Taxonomy" id="1656889"/>
    <lineage>
        <taxon>Bacteria</taxon>
        <taxon>Bacillati</taxon>
        <taxon>Actinomycetota</taxon>
        <taxon>Actinomycetes</taxon>
        <taxon>Micrococcales</taxon>
        <taxon>Dermacoccaceae</taxon>
        <taxon>Flexivirga</taxon>
    </lineage>
</organism>
<protein>
    <submittedName>
        <fullName evidence="1">Uncharacterized protein</fullName>
    </submittedName>
</protein>
<dbReference type="EMBL" id="JABENB010000001">
    <property type="protein sequence ID" value="NNG38546.1"/>
    <property type="molecule type" value="Genomic_DNA"/>
</dbReference>
<reference evidence="1 2" key="1">
    <citation type="submission" date="2020-05" db="EMBL/GenBank/DDBJ databases">
        <title>Flexivirga sp. ID2601S isolated from air conditioner.</title>
        <authorList>
            <person name="Kim D.H."/>
        </authorList>
    </citation>
    <scope>NUCLEOTIDE SEQUENCE [LARGE SCALE GENOMIC DNA]</scope>
    <source>
        <strain evidence="1 2">ID2601S</strain>
    </source>
</reference>
<keyword evidence="2" id="KW-1185">Reference proteome</keyword>
<comment type="caution">
    <text evidence="1">The sequence shown here is derived from an EMBL/GenBank/DDBJ whole genome shotgun (WGS) entry which is preliminary data.</text>
</comment>
<gene>
    <name evidence="1" type="ORF">HJ588_04550</name>
</gene>
<proteinExistence type="predicted"/>
<evidence type="ECO:0000313" key="2">
    <source>
        <dbReference type="Proteomes" id="UP000557772"/>
    </source>
</evidence>
<name>A0A849AG47_9MICO</name>